<reference evidence="3 4" key="1">
    <citation type="submission" date="2024-02" db="EMBL/GenBank/DDBJ databases">
        <title>Seven novel Bacillus-like species.</title>
        <authorList>
            <person name="Liu G."/>
        </authorList>
    </citation>
    <scope>NUCLEOTIDE SEQUENCE [LARGE SCALE GENOMIC DNA]</scope>
    <source>
        <strain evidence="3 4">FJAT-52054</strain>
    </source>
</reference>
<feature type="domain" description="Bacterial Ig" evidence="2">
    <location>
        <begin position="512"/>
        <end position="591"/>
    </location>
</feature>
<keyword evidence="1" id="KW-0732">Signal</keyword>
<dbReference type="Gene3D" id="2.130.10.10">
    <property type="entry name" value="YVTN repeat-like/Quinoprotein amine dehydrogenase"/>
    <property type="match status" value="2"/>
</dbReference>
<organism evidence="3 4">
    <name type="scientific">Metabacillus sediminis</name>
    <dbReference type="NCBI Taxonomy" id="3117746"/>
    <lineage>
        <taxon>Bacteria</taxon>
        <taxon>Bacillati</taxon>
        <taxon>Bacillota</taxon>
        <taxon>Bacilli</taxon>
        <taxon>Bacillales</taxon>
        <taxon>Bacillaceae</taxon>
        <taxon>Metabacillus</taxon>
    </lineage>
</organism>
<dbReference type="SUPFAM" id="SSF50998">
    <property type="entry name" value="Quinoprotein alcohol dehydrogenase-like"/>
    <property type="match status" value="1"/>
</dbReference>
<keyword evidence="4" id="KW-1185">Reference proteome</keyword>
<sequence>MFKFIKSKWLLLPLSALLLIPGNSQAASYIMSDEYKPLFAAEGSSPVLHPNGKLLVTDHVLYNIETGQMVKKLAERTDKYFLDYFTDNGKYLISSGDQTIVRDGSNGEPLFELPIVWGDFSSVSFNESIVASVSGDADDIYSKHILTITDLETKEVLLSEDYGKSVENMEVSLHPSKPLVAITYNKDVEIINYDTGKSLYKVTNPFDAKNNFHAIWDIAYSPDGKRLVLISSEKHENMILLDAENEYSILPTDASRYKNVLLAGNDTRWLEVGFTPDSKQVYTVGYDGIQFYHAMSGKLENTIKSSDAGRAMFMSFSKTNKIARETVLNNSGYAYVEVYDYPLQKRTGESLRFEDPILIMKEARSTYYGMKWISPSGSEEQIMPGDVKLRVGDSNIIEVDENNKLWAKKSGSTILYAEYKGFSAKMNVHVKPQDHNRIAVDPLYDSNYYVTGTYEPNQEIFVHYDKVQYRTVSNSAGAFSLYLDKPLTANSRVWVSASDEEDEEYVLRDTVAPEAPIIKPVTDSAPIVEGETERFATVKIHTGTEMKTIQADQNGKFQARLTALKGGQLLYAKAIDRAGNMSKEKTVKISDTKAPAQPVLAPVTTESTAVTGKVEKDSTVYIKINEKTYKTTAKNGVFSLAIQKQMASTPISVYCMDAAGHKSSSVSTKVTDKTPPPAPVLKQLNTASVKVAGNAETGTINYIAINGRTYKAQSINGSFSLAIQKQKKGTSISVYSVDPSGNKSKTVSIKVAG</sequence>
<evidence type="ECO:0000313" key="3">
    <source>
        <dbReference type="EMBL" id="WXB96646.1"/>
    </source>
</evidence>
<evidence type="ECO:0000259" key="2">
    <source>
        <dbReference type="Pfam" id="PF17936"/>
    </source>
</evidence>
<dbReference type="EMBL" id="CP147407">
    <property type="protein sequence ID" value="WXB96646.1"/>
    <property type="molecule type" value="Genomic_DNA"/>
</dbReference>
<dbReference type="Gene3D" id="2.60.40.10">
    <property type="entry name" value="Immunoglobulins"/>
    <property type="match status" value="3"/>
</dbReference>
<dbReference type="RefSeq" id="WP_338778757.1">
    <property type="nucleotide sequence ID" value="NZ_CP147407.1"/>
</dbReference>
<feature type="chain" id="PRO_5046567560" evidence="1">
    <location>
        <begin position="27"/>
        <end position="753"/>
    </location>
</feature>
<dbReference type="InterPro" id="IPR013783">
    <property type="entry name" value="Ig-like_fold"/>
</dbReference>
<dbReference type="InterPro" id="IPR041498">
    <property type="entry name" value="Big_6"/>
</dbReference>
<dbReference type="Proteomes" id="UP001377337">
    <property type="component" value="Chromosome"/>
</dbReference>
<dbReference type="Pfam" id="PF17936">
    <property type="entry name" value="Big_6"/>
    <property type="match status" value="3"/>
</dbReference>
<name>A0ABZ2NHD3_9BACI</name>
<accession>A0ABZ2NHD3</accession>
<evidence type="ECO:0000256" key="1">
    <source>
        <dbReference type="SAM" id="SignalP"/>
    </source>
</evidence>
<protein>
    <submittedName>
        <fullName evidence="3">Ig-like domain-containing protein</fullName>
    </submittedName>
</protein>
<evidence type="ECO:0000313" key="4">
    <source>
        <dbReference type="Proteomes" id="UP001377337"/>
    </source>
</evidence>
<gene>
    <name evidence="3" type="ORF">WCV65_19255</name>
</gene>
<feature type="domain" description="Bacterial Ig" evidence="2">
    <location>
        <begin position="594"/>
        <end position="672"/>
    </location>
</feature>
<feature type="domain" description="Bacterial Ig" evidence="2">
    <location>
        <begin position="676"/>
        <end position="751"/>
    </location>
</feature>
<proteinExistence type="predicted"/>
<dbReference type="InterPro" id="IPR015943">
    <property type="entry name" value="WD40/YVTN_repeat-like_dom_sf"/>
</dbReference>
<feature type="signal peptide" evidence="1">
    <location>
        <begin position="1"/>
        <end position="26"/>
    </location>
</feature>
<dbReference type="InterPro" id="IPR011047">
    <property type="entry name" value="Quinoprotein_ADH-like_sf"/>
</dbReference>